<comment type="similarity">
    <text evidence="1">Belongs to the UPF0276 family.</text>
</comment>
<dbReference type="AlphaFoldDB" id="A0A401JDV6"/>
<dbReference type="SUPFAM" id="SSF51658">
    <property type="entry name" value="Xylose isomerase-like"/>
    <property type="match status" value="1"/>
</dbReference>
<sequence>MIAKKLRGRVARPIPSNAGIGLRARHYLDILSAPPAVGWFEAHSENYFAEGGLPLYYLERIRSDYPLSLHGVGLSLGSTDSLNIAHLRKLKSLIERFEPGLVSEHLSWGSVSERYFNDLLPLPYTEEALTHVICRIMQVQDFLSRQILIENVSSYLQYRQSTIPEWEFLAEISARSGCGILLDVNNIHVSAVNHRFDPLAYLHAIPAGAVQEIHLAGFDNSGECLIDTHATAVCDDVWTLYGHALAHVGNVPTLIEWDTDIPALPVLLEEARKADALLQEVRRERSA</sequence>
<dbReference type="Pfam" id="PF05114">
    <property type="entry name" value="MbnB_TglH_ChrH"/>
    <property type="match status" value="1"/>
</dbReference>
<evidence type="ECO:0000313" key="3">
    <source>
        <dbReference type="Proteomes" id="UP000286806"/>
    </source>
</evidence>
<proteinExistence type="inferred from homology"/>
<dbReference type="HAMAP" id="MF_00697">
    <property type="entry name" value="UPF0276"/>
    <property type="match status" value="1"/>
</dbReference>
<evidence type="ECO:0000256" key="1">
    <source>
        <dbReference type="HAMAP-Rule" id="MF_00697"/>
    </source>
</evidence>
<dbReference type="NCBIfam" id="NF003818">
    <property type="entry name" value="PRK05409.1"/>
    <property type="match status" value="1"/>
</dbReference>
<evidence type="ECO:0000313" key="2">
    <source>
        <dbReference type="EMBL" id="GBL45845.1"/>
    </source>
</evidence>
<dbReference type="EMBL" id="BGOW01000014">
    <property type="protein sequence ID" value="GBL45845.1"/>
    <property type="molecule type" value="Genomic_DNA"/>
</dbReference>
<reference evidence="2 3" key="1">
    <citation type="journal article" date="2019" name="Front. Microbiol.">
        <title>Genomes of Neutrophilic Sulfur-Oxidizing Chemolithoautotrophs Representing 9 Proteobacterial Species From 8 Genera.</title>
        <authorList>
            <person name="Watanabe T."/>
            <person name="Kojima H."/>
            <person name="Umezawa K."/>
            <person name="Hori C."/>
            <person name="Takasuka T.E."/>
            <person name="Kato Y."/>
            <person name="Fukui M."/>
        </authorList>
    </citation>
    <scope>NUCLEOTIDE SEQUENCE [LARGE SCALE GENOMIC DNA]</scope>
    <source>
        <strain evidence="2 3">TTN</strain>
    </source>
</reference>
<name>A0A401JDV6_9PROT</name>
<organism evidence="2 3">
    <name type="scientific">Sulfuriferula multivorans</name>
    <dbReference type="NCBI Taxonomy" id="1559896"/>
    <lineage>
        <taxon>Bacteria</taxon>
        <taxon>Pseudomonadati</taxon>
        <taxon>Pseudomonadota</taxon>
        <taxon>Betaproteobacteria</taxon>
        <taxon>Nitrosomonadales</taxon>
        <taxon>Sulfuricellaceae</taxon>
        <taxon>Sulfuriferula</taxon>
    </lineage>
</organism>
<dbReference type="Gene3D" id="3.20.20.150">
    <property type="entry name" value="Divalent-metal-dependent TIM barrel enzymes"/>
    <property type="match status" value="1"/>
</dbReference>
<gene>
    <name evidence="2" type="ORF">SFMTTN_1656</name>
</gene>
<dbReference type="InterPro" id="IPR036237">
    <property type="entry name" value="Xyl_isomerase-like_sf"/>
</dbReference>
<dbReference type="OrthoDB" id="9763101at2"/>
<dbReference type="Proteomes" id="UP000286806">
    <property type="component" value="Unassembled WGS sequence"/>
</dbReference>
<accession>A0A401JDV6</accession>
<dbReference type="PANTHER" id="PTHR42194:SF1">
    <property type="entry name" value="UPF0276 PROTEIN HI_1600"/>
    <property type="match status" value="1"/>
</dbReference>
<dbReference type="RefSeq" id="WP_124704638.1">
    <property type="nucleotide sequence ID" value="NZ_BGOW01000014.1"/>
</dbReference>
<dbReference type="InterPro" id="IPR007801">
    <property type="entry name" value="MbnB/TglH/ChrH"/>
</dbReference>
<protein>
    <recommendedName>
        <fullName evidence="1">UPF0276 protein SFMTTN_1656</fullName>
    </recommendedName>
</protein>
<comment type="caution">
    <text evidence="2">The sequence shown here is derived from an EMBL/GenBank/DDBJ whole genome shotgun (WGS) entry which is preliminary data.</text>
</comment>
<keyword evidence="3" id="KW-1185">Reference proteome</keyword>
<dbReference type="PANTHER" id="PTHR42194">
    <property type="entry name" value="UPF0276 PROTEIN HI_1600"/>
    <property type="match status" value="1"/>
</dbReference>